<reference evidence="1 2" key="1">
    <citation type="submission" date="2023-03" db="EMBL/GenBank/DDBJ databases">
        <authorList>
            <person name="Pearce D."/>
        </authorList>
    </citation>
    <scope>NUCLEOTIDE SEQUENCE [LARGE SCALE GENOMIC DNA]</scope>
    <source>
        <strain evidence="1">Msz</strain>
    </source>
</reference>
<evidence type="ECO:0000313" key="2">
    <source>
        <dbReference type="Proteomes" id="UP001162030"/>
    </source>
</evidence>
<sequence length="66" mass="7141">MTDAVKVLRGATAFYGRQTHQQGEAQRGEADLFASSLRLTLLTFLFAPGERVHAKRPKGTAHGCAV</sequence>
<protein>
    <submittedName>
        <fullName evidence="1">Uncharacterized protein</fullName>
    </submittedName>
</protein>
<accession>A0ABM9I0Q7</accession>
<name>A0ABM9I0Q7_9GAMM</name>
<keyword evidence="2" id="KW-1185">Reference proteome</keyword>
<dbReference type="Proteomes" id="UP001162030">
    <property type="component" value="Chromosome"/>
</dbReference>
<proteinExistence type="predicted"/>
<dbReference type="EMBL" id="OX458333">
    <property type="protein sequence ID" value="CAI8812802.1"/>
    <property type="molecule type" value="Genomic_DNA"/>
</dbReference>
<evidence type="ECO:0000313" key="1">
    <source>
        <dbReference type="EMBL" id="CAI8812802.1"/>
    </source>
</evidence>
<gene>
    <name evidence="1" type="ORF">MSZNOR_1811</name>
</gene>
<organism evidence="1 2">
    <name type="scientific">Methylocaldum szegediense</name>
    <dbReference type="NCBI Taxonomy" id="73780"/>
    <lineage>
        <taxon>Bacteria</taxon>
        <taxon>Pseudomonadati</taxon>
        <taxon>Pseudomonadota</taxon>
        <taxon>Gammaproteobacteria</taxon>
        <taxon>Methylococcales</taxon>
        <taxon>Methylococcaceae</taxon>
        <taxon>Methylocaldum</taxon>
    </lineage>
</organism>